<dbReference type="CDD" id="cd20295">
    <property type="entry name" value="cupin_Pac13-like"/>
    <property type="match status" value="1"/>
</dbReference>
<sequence length="127" mass="14250">MSEKRYHLVDFPALDPVECCCGTTRRAFVDLDDAPASAHYLEVKDEPTTHYHKKTTEIYLVLEGEGFLELDGEMVPVKPLSAVMIRPGCRHRAVGKLKVINLPIPKHDDDDFFYDEADADAASPPVH</sequence>
<dbReference type="InterPro" id="IPR013096">
    <property type="entry name" value="Cupin_2"/>
</dbReference>
<protein>
    <submittedName>
        <fullName evidence="2">Cupin domain-containing protein</fullName>
    </submittedName>
</protein>
<dbReference type="InterPro" id="IPR011051">
    <property type="entry name" value="RmlC_Cupin_sf"/>
</dbReference>
<accession>A0A934RDK9</accession>
<dbReference type="EMBL" id="JAENII010000004">
    <property type="protein sequence ID" value="MBK1826626.1"/>
    <property type="molecule type" value="Genomic_DNA"/>
</dbReference>
<evidence type="ECO:0000259" key="1">
    <source>
        <dbReference type="Pfam" id="PF07883"/>
    </source>
</evidence>
<evidence type="ECO:0000313" key="3">
    <source>
        <dbReference type="Proteomes" id="UP000658278"/>
    </source>
</evidence>
<gene>
    <name evidence="2" type="ORF">JIN81_06325</name>
</gene>
<dbReference type="Proteomes" id="UP000658278">
    <property type="component" value="Unassembled WGS sequence"/>
</dbReference>
<evidence type="ECO:0000313" key="2">
    <source>
        <dbReference type="EMBL" id="MBK1826626.1"/>
    </source>
</evidence>
<comment type="caution">
    <text evidence="2">The sequence shown here is derived from an EMBL/GenBank/DDBJ whole genome shotgun (WGS) entry which is preliminary data.</text>
</comment>
<name>A0A934RDK9_9BACT</name>
<organism evidence="2 3">
    <name type="scientific">Haloferula rosea</name>
    <dbReference type="NCBI Taxonomy" id="490093"/>
    <lineage>
        <taxon>Bacteria</taxon>
        <taxon>Pseudomonadati</taxon>
        <taxon>Verrucomicrobiota</taxon>
        <taxon>Verrucomicrobiia</taxon>
        <taxon>Verrucomicrobiales</taxon>
        <taxon>Verrucomicrobiaceae</taxon>
        <taxon>Haloferula</taxon>
    </lineage>
</organism>
<proteinExistence type="predicted"/>
<dbReference type="SUPFAM" id="SSF51182">
    <property type="entry name" value="RmlC-like cupins"/>
    <property type="match status" value="1"/>
</dbReference>
<keyword evidence="3" id="KW-1185">Reference proteome</keyword>
<dbReference type="RefSeq" id="WP_200277773.1">
    <property type="nucleotide sequence ID" value="NZ_JAENII010000004.1"/>
</dbReference>
<dbReference type="AlphaFoldDB" id="A0A934RDK9"/>
<dbReference type="Gene3D" id="2.60.120.10">
    <property type="entry name" value="Jelly Rolls"/>
    <property type="match status" value="1"/>
</dbReference>
<feature type="domain" description="Cupin type-2" evidence="1">
    <location>
        <begin position="43"/>
        <end position="93"/>
    </location>
</feature>
<reference evidence="2" key="1">
    <citation type="submission" date="2021-01" db="EMBL/GenBank/DDBJ databases">
        <title>Modified the classification status of verrucomicrobia.</title>
        <authorList>
            <person name="Feng X."/>
        </authorList>
    </citation>
    <scope>NUCLEOTIDE SEQUENCE</scope>
    <source>
        <strain evidence="2">KCTC 22201</strain>
    </source>
</reference>
<dbReference type="Pfam" id="PF07883">
    <property type="entry name" value="Cupin_2"/>
    <property type="match status" value="1"/>
</dbReference>
<dbReference type="InterPro" id="IPR014710">
    <property type="entry name" value="RmlC-like_jellyroll"/>
</dbReference>